<dbReference type="GO" id="GO:0051301">
    <property type="term" value="P:cell division"/>
    <property type="evidence" value="ECO:0007669"/>
    <property type="project" value="UniProtKB-KW"/>
</dbReference>
<dbReference type="PANTHER" id="PTHR45674:SF9">
    <property type="entry name" value="DNA LIGASE 3"/>
    <property type="match status" value="1"/>
</dbReference>
<evidence type="ECO:0000256" key="14">
    <source>
        <dbReference type="ARBA" id="ARBA00023172"/>
    </source>
</evidence>
<dbReference type="SUPFAM" id="SSF56091">
    <property type="entry name" value="DNA ligase/mRNA capping enzyme, catalytic domain"/>
    <property type="match status" value="1"/>
</dbReference>
<dbReference type="InterPro" id="IPR012310">
    <property type="entry name" value="DNA_ligase_ATP-dep_cent"/>
</dbReference>
<keyword evidence="13" id="KW-0460">Magnesium</keyword>
<dbReference type="InterPro" id="IPR012309">
    <property type="entry name" value="DNA_ligase_ATP-dep_C"/>
</dbReference>
<evidence type="ECO:0000259" key="22">
    <source>
        <dbReference type="PROSITE" id="PS50064"/>
    </source>
</evidence>
<keyword evidence="5" id="KW-0132">Cell division</keyword>
<dbReference type="InterPro" id="IPR012340">
    <property type="entry name" value="NA-bd_OB-fold"/>
</dbReference>
<feature type="region of interest" description="Disordered" evidence="21">
    <location>
        <begin position="757"/>
        <end position="832"/>
    </location>
</feature>
<evidence type="ECO:0000256" key="21">
    <source>
        <dbReference type="SAM" id="MobiDB-lite"/>
    </source>
</evidence>
<evidence type="ECO:0000256" key="4">
    <source>
        <dbReference type="ARBA" id="ARBA00022598"/>
    </source>
</evidence>
<organism evidence="25 26">
    <name type="scientific">Varroa destructor</name>
    <name type="common">Honeybee mite</name>
    <dbReference type="NCBI Taxonomy" id="109461"/>
    <lineage>
        <taxon>Eukaryota</taxon>
        <taxon>Metazoa</taxon>
        <taxon>Ecdysozoa</taxon>
        <taxon>Arthropoda</taxon>
        <taxon>Chelicerata</taxon>
        <taxon>Arachnida</taxon>
        <taxon>Acari</taxon>
        <taxon>Parasitiformes</taxon>
        <taxon>Mesostigmata</taxon>
        <taxon>Gamasina</taxon>
        <taxon>Dermanyssoidea</taxon>
        <taxon>Varroidae</taxon>
        <taxon>Varroa</taxon>
    </lineage>
</organism>
<dbReference type="InterPro" id="IPR016059">
    <property type="entry name" value="DNA_ligase_ATP-dep_CS"/>
</dbReference>
<evidence type="ECO:0000256" key="15">
    <source>
        <dbReference type="ARBA" id="ARBA00023204"/>
    </source>
</evidence>
<evidence type="ECO:0000256" key="9">
    <source>
        <dbReference type="ARBA" id="ARBA00022763"/>
    </source>
</evidence>
<dbReference type="PROSITE" id="PS00697">
    <property type="entry name" value="DNA_LIGASE_A1"/>
    <property type="match status" value="1"/>
</dbReference>
<dbReference type="EC" id="6.5.1.1" evidence="19"/>
<dbReference type="InterPro" id="IPR036599">
    <property type="entry name" value="DNA_ligase_N_sf"/>
</dbReference>
<dbReference type="GO" id="GO:0006310">
    <property type="term" value="P:DNA recombination"/>
    <property type="evidence" value="ECO:0007669"/>
    <property type="project" value="UniProtKB-KW"/>
</dbReference>
<evidence type="ECO:0000256" key="2">
    <source>
        <dbReference type="ARBA" id="ARBA00004123"/>
    </source>
</evidence>
<dbReference type="GeneID" id="111250629"/>
<feature type="compositionally biased region" description="Polar residues" evidence="21">
    <location>
        <begin position="816"/>
        <end position="831"/>
    </location>
</feature>
<keyword evidence="16" id="KW-0539">Nucleus</keyword>
<dbReference type="InParanoid" id="A0A7M7KJ92"/>
<evidence type="ECO:0000256" key="16">
    <source>
        <dbReference type="ARBA" id="ARBA00023242"/>
    </source>
</evidence>
<dbReference type="GO" id="GO:0008270">
    <property type="term" value="F:zinc ion binding"/>
    <property type="evidence" value="ECO:0007669"/>
    <property type="project" value="UniProtKB-KW"/>
</dbReference>
<dbReference type="InterPro" id="IPR050191">
    <property type="entry name" value="ATP-dep_DNA_ligase"/>
</dbReference>
<dbReference type="GO" id="GO:0006302">
    <property type="term" value="P:double-strand break repair"/>
    <property type="evidence" value="ECO:0007669"/>
    <property type="project" value="TreeGrafter"/>
</dbReference>
<evidence type="ECO:0000256" key="6">
    <source>
        <dbReference type="ARBA" id="ARBA00022705"/>
    </source>
</evidence>
<dbReference type="InterPro" id="IPR000977">
    <property type="entry name" value="DNA_ligase_ATP-dep"/>
</dbReference>
<evidence type="ECO:0000256" key="18">
    <source>
        <dbReference type="ARBA" id="ARBA00034003"/>
    </source>
</evidence>
<dbReference type="AlphaFoldDB" id="A0A7M7KJ92"/>
<dbReference type="PROSITE" id="PS50172">
    <property type="entry name" value="BRCT"/>
    <property type="match status" value="1"/>
</dbReference>
<keyword evidence="4 19" id="KW-0436">Ligase</keyword>
<dbReference type="InterPro" id="IPR001357">
    <property type="entry name" value="BRCT_dom"/>
</dbReference>
<evidence type="ECO:0000256" key="20">
    <source>
        <dbReference type="RuleBase" id="RU004196"/>
    </source>
</evidence>
<dbReference type="InterPro" id="IPR036420">
    <property type="entry name" value="BRCT_dom_sf"/>
</dbReference>
<dbReference type="Pfam" id="PF01068">
    <property type="entry name" value="DNA_ligase_A_M"/>
    <property type="match status" value="1"/>
</dbReference>
<keyword evidence="10" id="KW-0863">Zinc-finger</keyword>
<dbReference type="Pfam" id="PF04675">
    <property type="entry name" value="DNA_ligase_A_N"/>
    <property type="match status" value="1"/>
</dbReference>
<evidence type="ECO:0000256" key="5">
    <source>
        <dbReference type="ARBA" id="ARBA00022618"/>
    </source>
</evidence>
<sequence length="948" mass="107137">MDKIVQIGNNRFEGMSESGKKFCVEYAKRGAAACKKCKVKIDKGLLRIAKIVPNPFTDGGSEMKEWYHTDCMFESFQRARATTKKIEDAEDLEGFQELEQDDRKKILTKIHQLQESLTMKAKTKTTAKKLPAKRDSEEPIGANVNSLHISEAKRKKLDQNRADIQVSRTDESSKDNSFKEFRKLCAKLYDESAYTAKTAIVRNFFEKGTCGKGFEGDTYLWVKFLLPSVNKRIYNLQSKQLCKLFARVFGGPIYDSMVEDLEQGDVAETVAKFHEEAIKCPPTPKANLSLQQVDRYLERLSRLTREDDQAALLDEIAHSCTVNDLKMIVRLIKHDIRINAGPKHILDALNPAAYEAFHASLDLEEVVRQSLAEGFGSGVVTVGIKICTPVKPMLAEPCRSVDFAFKRFPNGMFAEVKYDGERVQLHKRGNEFFFYSRSLKPVVAHKVNHFREYIPKAFPYCDSLIIDGEILLVNTKTDEILPFGTLGVHKKAQFREAAVCFFVFDCMFYNGKSLLSEPLSKRREILTAYMSVVKHHVQLSEMEGIRSPARLKANIEDAINKGLEGLVLKDPASPYEPGKRHWLKVKKDYLQGGTMADSADLVVLGAYFGTGNKGGIMSIFLMGCYNPSTKRWVTVTKVHGGHDDATLQRLQKELQMKKISKNPNLVPSWMDVKQQLVPDFVTVDPLTSQVWEITGAEFSKAEAHTANGISIRFPRVSRIRNDKSAEDATSLEELIRLFNLSKRQVLKLDDEVGNHITRSNDELLPGETRDGNKFNTSTPEKNKKNARDRFDSAGNESCDKSPKKGKKESISPAKILTSSPSRKANSRTVKNNTEKKITFKKDESSLFTVDSSACTGEDGEKAEGVNRARRRLPECDLPRLFTGIVVETLPTDFRYYQDLSRYFIAYDGKISKKGVTHEIGTKKGTVCIDWIWESIKRRTKVDIDSYIN</sequence>
<feature type="compositionally biased region" description="Basic and acidic residues" evidence="21">
    <location>
        <begin position="757"/>
        <end position="772"/>
    </location>
</feature>
<dbReference type="EnsemblMetazoa" id="XM_022806075">
    <property type="protein sequence ID" value="XP_022661810"/>
    <property type="gene ID" value="LOC111250629"/>
</dbReference>
<evidence type="ECO:0000256" key="12">
    <source>
        <dbReference type="ARBA" id="ARBA00022840"/>
    </source>
</evidence>
<feature type="domain" description="ATP-dependent DNA ligase family profile" evidence="23">
    <location>
        <begin position="492"/>
        <end position="626"/>
    </location>
</feature>
<dbReference type="InterPro" id="IPR036957">
    <property type="entry name" value="Znf_PARP_sf"/>
</dbReference>
<dbReference type="Gene3D" id="3.40.50.10190">
    <property type="entry name" value="BRCT domain"/>
    <property type="match status" value="1"/>
</dbReference>
<dbReference type="SUPFAM" id="SSF57716">
    <property type="entry name" value="Glucocorticoid receptor-like (DNA-binding domain)"/>
    <property type="match status" value="1"/>
</dbReference>
<comment type="cofactor">
    <cofactor evidence="1">
        <name>Mg(2+)</name>
        <dbReference type="ChEBI" id="CHEBI:18420"/>
    </cofactor>
</comment>
<dbReference type="Pfam" id="PF04679">
    <property type="entry name" value="DNA_ligase_A_C"/>
    <property type="match status" value="1"/>
</dbReference>
<dbReference type="RefSeq" id="XP_022661810.1">
    <property type="nucleotide sequence ID" value="XM_022806075.1"/>
</dbReference>
<dbReference type="Gene3D" id="2.40.50.140">
    <property type="entry name" value="Nucleic acid-binding proteins"/>
    <property type="match status" value="1"/>
</dbReference>
<keyword evidence="6" id="KW-0235">DNA replication</keyword>
<dbReference type="Pfam" id="PF16759">
    <property type="entry name" value="LIG3_BRCT"/>
    <property type="match status" value="1"/>
</dbReference>
<keyword evidence="12 19" id="KW-0067">ATP-binding</keyword>
<keyword evidence="14 19" id="KW-0233">DNA recombination</keyword>
<dbReference type="Gene3D" id="3.30.470.30">
    <property type="entry name" value="DNA ligase/mRNA capping enzyme"/>
    <property type="match status" value="1"/>
</dbReference>
<evidence type="ECO:0000256" key="3">
    <source>
        <dbReference type="ARBA" id="ARBA00007572"/>
    </source>
</evidence>
<proteinExistence type="inferred from homology"/>
<dbReference type="InterPro" id="IPR031916">
    <property type="entry name" value="LIG3_BRCT"/>
</dbReference>
<evidence type="ECO:0000256" key="8">
    <source>
        <dbReference type="ARBA" id="ARBA00022741"/>
    </source>
</evidence>
<evidence type="ECO:0000256" key="19">
    <source>
        <dbReference type="RuleBase" id="RU000617"/>
    </source>
</evidence>
<comment type="catalytic activity">
    <reaction evidence="18 19">
        <text>ATP + (deoxyribonucleotide)n-3'-hydroxyl + 5'-phospho-(deoxyribonucleotide)m = (deoxyribonucleotide)n+m + AMP + diphosphate.</text>
        <dbReference type="EC" id="6.5.1.1"/>
    </reaction>
</comment>
<dbReference type="InterPro" id="IPR012308">
    <property type="entry name" value="DNA_ligase_ATP-dep_N"/>
</dbReference>
<dbReference type="OrthoDB" id="206088at2759"/>
<feature type="compositionally biased region" description="Basic and acidic residues" evidence="21">
    <location>
        <begin position="780"/>
        <end position="802"/>
    </location>
</feature>
<keyword evidence="26" id="KW-1185">Reference proteome</keyword>
<dbReference type="FunFam" id="3.30.470.30:FF:000003">
    <property type="entry name" value="DNA ligase"/>
    <property type="match status" value="1"/>
</dbReference>
<dbReference type="GO" id="GO:0006273">
    <property type="term" value="P:lagging strand elongation"/>
    <property type="evidence" value="ECO:0007669"/>
    <property type="project" value="TreeGrafter"/>
</dbReference>
<comment type="subcellular location">
    <subcellularLocation>
        <location evidence="2">Nucleus</location>
    </subcellularLocation>
</comment>
<evidence type="ECO:0000256" key="7">
    <source>
        <dbReference type="ARBA" id="ARBA00022723"/>
    </source>
</evidence>
<reference evidence="25" key="1">
    <citation type="submission" date="2021-01" db="UniProtKB">
        <authorList>
            <consortium name="EnsemblMetazoa"/>
        </authorList>
    </citation>
    <scope>IDENTIFICATION</scope>
</reference>
<dbReference type="PROSITE" id="PS00347">
    <property type="entry name" value="ZF_PARP_1"/>
    <property type="match status" value="1"/>
</dbReference>
<dbReference type="SUPFAM" id="SSF117018">
    <property type="entry name" value="ATP-dependent DNA ligase DNA-binding domain"/>
    <property type="match status" value="1"/>
</dbReference>
<dbReference type="InterPro" id="IPR001510">
    <property type="entry name" value="Znf_PARP"/>
</dbReference>
<comment type="similarity">
    <text evidence="3 20">Belongs to the ATP-dependent DNA ligase family.</text>
</comment>
<evidence type="ECO:0000313" key="25">
    <source>
        <dbReference type="EnsemblMetazoa" id="XP_022661810"/>
    </source>
</evidence>
<dbReference type="OMA" id="GRWCTVT"/>
<dbReference type="SMART" id="SM01336">
    <property type="entry name" value="zf-PARP"/>
    <property type="match status" value="1"/>
</dbReference>
<dbReference type="GO" id="GO:0070421">
    <property type="term" value="C:DNA ligase III-XRCC1 complex"/>
    <property type="evidence" value="ECO:0007669"/>
    <property type="project" value="TreeGrafter"/>
</dbReference>
<keyword evidence="11" id="KW-0862">Zinc</keyword>
<dbReference type="Proteomes" id="UP000594260">
    <property type="component" value="Unplaced"/>
</dbReference>
<dbReference type="SUPFAM" id="SSF50249">
    <property type="entry name" value="Nucleic acid-binding proteins"/>
    <property type="match status" value="1"/>
</dbReference>
<evidence type="ECO:0000256" key="13">
    <source>
        <dbReference type="ARBA" id="ARBA00022842"/>
    </source>
</evidence>
<dbReference type="GO" id="GO:0003677">
    <property type="term" value="F:DNA binding"/>
    <property type="evidence" value="ECO:0007669"/>
    <property type="project" value="InterPro"/>
</dbReference>
<dbReference type="PROSITE" id="PS50160">
    <property type="entry name" value="DNA_LIGASE_A3"/>
    <property type="match status" value="1"/>
</dbReference>
<dbReference type="GO" id="GO:0005524">
    <property type="term" value="F:ATP binding"/>
    <property type="evidence" value="ECO:0007669"/>
    <property type="project" value="UniProtKB-KW"/>
</dbReference>
<dbReference type="FunFam" id="1.10.3260.10:FF:000002">
    <property type="entry name" value="DNA ligase"/>
    <property type="match status" value="1"/>
</dbReference>
<dbReference type="Gene3D" id="3.30.1490.70">
    <property type="match status" value="1"/>
</dbReference>
<keyword evidence="8 19" id="KW-0547">Nucleotide-binding</keyword>
<dbReference type="PROSITE" id="PS00333">
    <property type="entry name" value="DNA_LIGASE_A2"/>
    <property type="match status" value="1"/>
</dbReference>
<feature type="domain" description="PARP-type" evidence="22">
    <location>
        <begin position="22"/>
        <end position="114"/>
    </location>
</feature>
<dbReference type="PROSITE" id="PS50064">
    <property type="entry name" value="ZF_PARP_2"/>
    <property type="match status" value="1"/>
</dbReference>
<name>A0A7M7KJ92_VARDE</name>
<dbReference type="CDD" id="cd07902">
    <property type="entry name" value="Adenylation_DNA_ligase_III"/>
    <property type="match status" value="1"/>
</dbReference>
<evidence type="ECO:0000256" key="17">
    <source>
        <dbReference type="ARBA" id="ARBA00023306"/>
    </source>
</evidence>
<evidence type="ECO:0000259" key="23">
    <source>
        <dbReference type="PROSITE" id="PS50160"/>
    </source>
</evidence>
<dbReference type="FunCoup" id="A0A7M7KJ92">
    <property type="interactions" value="1212"/>
</dbReference>
<protein>
    <recommendedName>
        <fullName evidence="19">DNA ligase</fullName>
        <ecNumber evidence="19">6.5.1.1</ecNumber>
    </recommendedName>
</protein>
<dbReference type="Gene3D" id="1.10.3260.10">
    <property type="entry name" value="DNA ligase, ATP-dependent, N-terminal domain"/>
    <property type="match status" value="1"/>
</dbReference>
<dbReference type="GO" id="GO:0071897">
    <property type="term" value="P:DNA biosynthetic process"/>
    <property type="evidence" value="ECO:0007669"/>
    <property type="project" value="InterPro"/>
</dbReference>
<dbReference type="Gene3D" id="3.30.1740.10">
    <property type="entry name" value="Zinc finger, PARP-type"/>
    <property type="match status" value="1"/>
</dbReference>
<dbReference type="FunFam" id="2.40.50.140:FF:000085">
    <property type="entry name" value="DNA ligase"/>
    <property type="match status" value="1"/>
</dbReference>
<keyword evidence="17" id="KW-0131">Cell cycle</keyword>
<keyword evidence="15 19" id="KW-0234">DNA repair</keyword>
<evidence type="ECO:0000259" key="24">
    <source>
        <dbReference type="PROSITE" id="PS50172"/>
    </source>
</evidence>
<dbReference type="Pfam" id="PF00645">
    <property type="entry name" value="zf-PARP"/>
    <property type="match status" value="1"/>
</dbReference>
<keyword evidence="7" id="KW-0479">Metal-binding</keyword>
<evidence type="ECO:0000313" key="26">
    <source>
        <dbReference type="Proteomes" id="UP000594260"/>
    </source>
</evidence>
<dbReference type="NCBIfam" id="TIGR00574">
    <property type="entry name" value="dnl1"/>
    <property type="match status" value="1"/>
</dbReference>
<accession>A0A7M7KJ92</accession>
<evidence type="ECO:0000256" key="10">
    <source>
        <dbReference type="ARBA" id="ARBA00022771"/>
    </source>
</evidence>
<dbReference type="CTD" id="41518"/>
<evidence type="ECO:0000256" key="11">
    <source>
        <dbReference type="ARBA" id="ARBA00022833"/>
    </source>
</evidence>
<keyword evidence="9 19" id="KW-0227">DNA damage</keyword>
<dbReference type="KEGG" id="vde:111250629"/>
<feature type="domain" description="BRCT" evidence="24">
    <location>
        <begin position="883"/>
        <end position="948"/>
    </location>
</feature>
<dbReference type="PANTHER" id="PTHR45674">
    <property type="entry name" value="DNA LIGASE 1/3 FAMILY MEMBER"/>
    <property type="match status" value="1"/>
</dbReference>
<dbReference type="CDD" id="cd07967">
    <property type="entry name" value="OBF_DNA_ligase_III"/>
    <property type="match status" value="1"/>
</dbReference>
<evidence type="ECO:0000256" key="1">
    <source>
        <dbReference type="ARBA" id="ARBA00001946"/>
    </source>
</evidence>
<dbReference type="GO" id="GO:0003910">
    <property type="term" value="F:DNA ligase (ATP) activity"/>
    <property type="evidence" value="ECO:0007669"/>
    <property type="project" value="UniProtKB-EC"/>
</dbReference>